<protein>
    <submittedName>
        <fullName evidence="1">Uncharacterized protein</fullName>
    </submittedName>
</protein>
<evidence type="ECO:0000313" key="1">
    <source>
        <dbReference type="EMBL" id="KAJ4434134.1"/>
    </source>
</evidence>
<sequence>MESWTIQDRICAVEWFIRTGSIIETQRGQLRTHVLASASSSRPQSDSVVSSSAIIGPCFFEDEDGEAVTVNSQRYRHMLQMVFVPEFHELQENENV</sequence>
<dbReference type="Proteomes" id="UP001148838">
    <property type="component" value="Unassembled WGS sequence"/>
</dbReference>
<dbReference type="EMBL" id="JAJSOF020000027">
    <property type="protein sequence ID" value="KAJ4434134.1"/>
    <property type="molecule type" value="Genomic_DNA"/>
</dbReference>
<accession>A0ABQ8SJT6</accession>
<organism evidence="1 2">
    <name type="scientific">Periplaneta americana</name>
    <name type="common">American cockroach</name>
    <name type="synonym">Blatta americana</name>
    <dbReference type="NCBI Taxonomy" id="6978"/>
    <lineage>
        <taxon>Eukaryota</taxon>
        <taxon>Metazoa</taxon>
        <taxon>Ecdysozoa</taxon>
        <taxon>Arthropoda</taxon>
        <taxon>Hexapoda</taxon>
        <taxon>Insecta</taxon>
        <taxon>Pterygota</taxon>
        <taxon>Neoptera</taxon>
        <taxon>Polyneoptera</taxon>
        <taxon>Dictyoptera</taxon>
        <taxon>Blattodea</taxon>
        <taxon>Blattoidea</taxon>
        <taxon>Blattidae</taxon>
        <taxon>Blattinae</taxon>
        <taxon>Periplaneta</taxon>
    </lineage>
</organism>
<reference evidence="1 2" key="1">
    <citation type="journal article" date="2022" name="Allergy">
        <title>Genome assembly and annotation of Periplaneta americana reveal a comprehensive cockroach allergen profile.</title>
        <authorList>
            <person name="Wang L."/>
            <person name="Xiong Q."/>
            <person name="Saelim N."/>
            <person name="Wang L."/>
            <person name="Nong W."/>
            <person name="Wan A.T."/>
            <person name="Shi M."/>
            <person name="Liu X."/>
            <person name="Cao Q."/>
            <person name="Hui J.H.L."/>
            <person name="Sookrung N."/>
            <person name="Leung T.F."/>
            <person name="Tungtrongchitr A."/>
            <person name="Tsui S.K.W."/>
        </authorList>
    </citation>
    <scope>NUCLEOTIDE SEQUENCE [LARGE SCALE GENOMIC DNA]</scope>
    <source>
        <strain evidence="1">PWHHKU_190912</strain>
    </source>
</reference>
<proteinExistence type="predicted"/>
<evidence type="ECO:0000313" key="2">
    <source>
        <dbReference type="Proteomes" id="UP001148838"/>
    </source>
</evidence>
<gene>
    <name evidence="1" type="ORF">ANN_16454</name>
</gene>
<keyword evidence="2" id="KW-1185">Reference proteome</keyword>
<name>A0ABQ8SJT6_PERAM</name>
<comment type="caution">
    <text evidence="1">The sequence shown here is derived from an EMBL/GenBank/DDBJ whole genome shotgun (WGS) entry which is preliminary data.</text>
</comment>